<name>A0ABN5IG01_9BACE</name>
<organism evidence="1 2">
    <name type="scientific">Bacteroides zoogleoformans</name>
    <dbReference type="NCBI Taxonomy" id="28119"/>
    <lineage>
        <taxon>Bacteria</taxon>
        <taxon>Pseudomonadati</taxon>
        <taxon>Bacteroidota</taxon>
        <taxon>Bacteroidia</taxon>
        <taxon>Bacteroidales</taxon>
        <taxon>Bacteroidaceae</taxon>
        <taxon>Bacteroides</taxon>
    </lineage>
</organism>
<reference evidence="1 2" key="1">
    <citation type="submission" date="2018-02" db="EMBL/GenBank/DDBJ databases">
        <authorList>
            <person name="Holder M.E."/>
            <person name="Ajami N.J."/>
            <person name="Petrosino J.F."/>
        </authorList>
    </citation>
    <scope>NUCLEOTIDE SEQUENCE [LARGE SCALE GENOMIC DNA]</scope>
    <source>
        <strain evidence="1 2">ATCC 33285</strain>
    </source>
</reference>
<protein>
    <submittedName>
        <fullName evidence="1">Uncharacterized protein</fullName>
    </submittedName>
</protein>
<evidence type="ECO:0000313" key="1">
    <source>
        <dbReference type="EMBL" id="AVM51576.1"/>
    </source>
</evidence>
<dbReference type="Proteomes" id="UP000238304">
    <property type="component" value="Chromosome"/>
</dbReference>
<proteinExistence type="predicted"/>
<gene>
    <name evidence="1" type="ORF">C4H11_00130</name>
</gene>
<dbReference type="EMBL" id="CP027231">
    <property type="protein sequence ID" value="AVM51576.1"/>
    <property type="molecule type" value="Genomic_DNA"/>
</dbReference>
<keyword evidence="2" id="KW-1185">Reference proteome</keyword>
<evidence type="ECO:0000313" key="2">
    <source>
        <dbReference type="Proteomes" id="UP000238304"/>
    </source>
</evidence>
<sequence>MQDQEKNLYTKTRVLQLTHINLHLLLESTQTKNEKKLRTSYGDDVLKKIVSLHRFQLWIKKTTTI</sequence>
<accession>A0ABN5IG01</accession>